<organism evidence="14 15">
    <name type="scientific">Glossina fuscipes</name>
    <dbReference type="NCBI Taxonomy" id="7396"/>
    <lineage>
        <taxon>Eukaryota</taxon>
        <taxon>Metazoa</taxon>
        <taxon>Ecdysozoa</taxon>
        <taxon>Arthropoda</taxon>
        <taxon>Hexapoda</taxon>
        <taxon>Insecta</taxon>
        <taxon>Pterygota</taxon>
        <taxon>Neoptera</taxon>
        <taxon>Endopterygota</taxon>
        <taxon>Diptera</taxon>
        <taxon>Brachycera</taxon>
        <taxon>Muscomorpha</taxon>
        <taxon>Hippoboscoidea</taxon>
        <taxon>Glossinidae</taxon>
        <taxon>Glossina</taxon>
    </lineage>
</organism>
<feature type="domain" description="Peptidase S1" evidence="13">
    <location>
        <begin position="342"/>
        <end position="593"/>
    </location>
</feature>
<accession>A0A8U0W8U7</accession>
<evidence type="ECO:0000256" key="3">
    <source>
        <dbReference type="ARBA" id="ARBA00022670"/>
    </source>
</evidence>
<keyword evidence="8" id="KW-0865">Zymogen</keyword>
<evidence type="ECO:0000313" key="15">
    <source>
        <dbReference type="RefSeq" id="XP_037881436.1"/>
    </source>
</evidence>
<keyword evidence="5" id="KW-0378">Hydrolase</keyword>
<dbReference type="InterPro" id="IPR043504">
    <property type="entry name" value="Peptidase_S1_PA_chymotrypsin"/>
</dbReference>
<dbReference type="GO" id="GO:0005576">
    <property type="term" value="C:extracellular region"/>
    <property type="evidence" value="ECO:0007669"/>
    <property type="project" value="UniProtKB-SubCell"/>
</dbReference>
<protein>
    <submittedName>
        <fullName evidence="15">Uncharacterized protein LOC119632552</fullName>
    </submittedName>
</protein>
<keyword evidence="2" id="KW-0964">Secreted</keyword>
<feature type="chain" id="PRO_5035927306" evidence="12">
    <location>
        <begin position="18"/>
        <end position="593"/>
    </location>
</feature>
<evidence type="ECO:0000256" key="10">
    <source>
        <dbReference type="ARBA" id="ARBA00023180"/>
    </source>
</evidence>
<dbReference type="GO" id="GO:0004252">
    <property type="term" value="F:serine-type endopeptidase activity"/>
    <property type="evidence" value="ECO:0007669"/>
    <property type="project" value="InterPro"/>
</dbReference>
<evidence type="ECO:0000313" key="14">
    <source>
        <dbReference type="Proteomes" id="UP000092443"/>
    </source>
</evidence>
<keyword evidence="10" id="KW-0325">Glycoprotein</keyword>
<evidence type="ECO:0000256" key="5">
    <source>
        <dbReference type="ARBA" id="ARBA00022801"/>
    </source>
</evidence>
<dbReference type="PANTHER" id="PTHR24252">
    <property type="entry name" value="ACROSIN-RELATED"/>
    <property type="match status" value="1"/>
</dbReference>
<feature type="compositionally biased region" description="Low complexity" evidence="11">
    <location>
        <begin position="41"/>
        <end position="63"/>
    </location>
</feature>
<dbReference type="AlphaFoldDB" id="A0A8U0W8U7"/>
<dbReference type="CDD" id="cd00190">
    <property type="entry name" value="Tryp_SPc"/>
    <property type="match status" value="1"/>
</dbReference>
<dbReference type="InterPro" id="IPR001314">
    <property type="entry name" value="Peptidase_S1A"/>
</dbReference>
<evidence type="ECO:0000256" key="1">
    <source>
        <dbReference type="ARBA" id="ARBA00004613"/>
    </source>
</evidence>
<evidence type="ECO:0000259" key="13">
    <source>
        <dbReference type="PROSITE" id="PS50240"/>
    </source>
</evidence>
<dbReference type="Pfam" id="PF00089">
    <property type="entry name" value="Trypsin"/>
    <property type="match status" value="1"/>
</dbReference>
<dbReference type="Proteomes" id="UP000092443">
    <property type="component" value="Unplaced"/>
</dbReference>
<sequence length="593" mass="65147">MFLNDLCLRISLWPLLAYLANIKGLCPDYTATQTTATITTLSTSSTTTSSTPTNQSANTQTSSLAVSTTARPSTELNFNNTGSTIIQSTTTTLSPCPAYPLMCLTDGKSPISYCPCIDPRQQKNRLKQHPDIMIFSPLDNAKFARIRTKRSTQVKAQSQACTGSDLHLSKCTPITECSDLIEEFYNELKKSPQAIDFNTFIGQRICDFDGKHFLICCSKRLNQKAVGTIPVQFQSMHAFESSVIASESHTNFLHALEPSRYPHLPSILQFAPLSDVDDRNNGSPPVPPPNAANNVLTESIRFQPLKIIETGTLLTITQPFLEQGVTEFKDNCGISSGLINRVVGGAVAKQGTYPWIAALGYRDMNGGGGEILKFLCAGSLITLKYIVTSAHCINPNLTIARLGAHDLMKVFESTARDYHIKTMKIHDNFDLVTIANDVAVIELTTEAHLSDFIAIICLPEGNHFLTHNFVGLRPFLAGWGASKHHGKTSFVLTDVQVPIVSRERCKQKYKSEFNFLEFTEKLLCAGSVNADACQGDSGSPLMLPQVCFDSIISCNELQLSNQGEWKCGITRPPQSRIVDGRETFLGKFSLKEL</sequence>
<keyword evidence="9" id="KW-1015">Disulfide bond</keyword>
<keyword evidence="4 12" id="KW-0732">Signal</keyword>
<gene>
    <name evidence="15" type="primary">LOC119632552</name>
</gene>
<dbReference type="InterPro" id="IPR033116">
    <property type="entry name" value="TRYPSIN_SER"/>
</dbReference>
<dbReference type="GeneID" id="119632552"/>
<comment type="subcellular location">
    <subcellularLocation>
        <location evidence="1">Secreted</location>
    </subcellularLocation>
</comment>
<keyword evidence="3" id="KW-0645">Protease</keyword>
<evidence type="ECO:0000256" key="8">
    <source>
        <dbReference type="ARBA" id="ARBA00023145"/>
    </source>
</evidence>
<evidence type="ECO:0000256" key="2">
    <source>
        <dbReference type="ARBA" id="ARBA00022525"/>
    </source>
</evidence>
<dbReference type="PANTHER" id="PTHR24252:SF7">
    <property type="entry name" value="HYALIN"/>
    <property type="match status" value="1"/>
</dbReference>
<dbReference type="InterPro" id="IPR038565">
    <property type="entry name" value="CLIP_sf"/>
</dbReference>
<dbReference type="RefSeq" id="XP_037881436.1">
    <property type="nucleotide sequence ID" value="XM_038025508.1"/>
</dbReference>
<dbReference type="Pfam" id="PF12032">
    <property type="entry name" value="CLIP"/>
    <property type="match status" value="1"/>
</dbReference>
<feature type="region of interest" description="Disordered" evidence="11">
    <location>
        <begin position="41"/>
        <end position="65"/>
    </location>
</feature>
<dbReference type="InterPro" id="IPR001254">
    <property type="entry name" value="Trypsin_dom"/>
</dbReference>
<dbReference type="PRINTS" id="PR00722">
    <property type="entry name" value="CHYMOTRYPSIN"/>
</dbReference>
<evidence type="ECO:0000256" key="12">
    <source>
        <dbReference type="SAM" id="SignalP"/>
    </source>
</evidence>
<evidence type="ECO:0000256" key="4">
    <source>
        <dbReference type="ARBA" id="ARBA00022729"/>
    </source>
</evidence>
<dbReference type="GO" id="GO:0006508">
    <property type="term" value="P:proteolysis"/>
    <property type="evidence" value="ECO:0007669"/>
    <property type="project" value="UniProtKB-KW"/>
</dbReference>
<dbReference type="SUPFAM" id="SSF50494">
    <property type="entry name" value="Trypsin-like serine proteases"/>
    <property type="match status" value="1"/>
</dbReference>
<dbReference type="InterPro" id="IPR022700">
    <property type="entry name" value="CLIP"/>
</dbReference>
<evidence type="ECO:0000256" key="7">
    <source>
        <dbReference type="ARBA" id="ARBA00022837"/>
    </source>
</evidence>
<dbReference type="SMART" id="SM00020">
    <property type="entry name" value="Tryp_SPc"/>
    <property type="match status" value="1"/>
</dbReference>
<name>A0A8U0W8U7_9MUSC</name>
<dbReference type="FunFam" id="2.40.10.10:FF:000054">
    <property type="entry name" value="Complement C1r subcomponent"/>
    <property type="match status" value="1"/>
</dbReference>
<keyword evidence="6" id="KW-0720">Serine protease</keyword>
<dbReference type="Gene3D" id="3.30.1640.30">
    <property type="match status" value="1"/>
</dbReference>
<dbReference type="PROSITE" id="PS00135">
    <property type="entry name" value="TRYPSIN_SER"/>
    <property type="match status" value="1"/>
</dbReference>
<reference evidence="15" key="1">
    <citation type="submission" date="2025-08" db="UniProtKB">
        <authorList>
            <consortium name="RefSeq"/>
        </authorList>
    </citation>
    <scope>IDENTIFICATION</scope>
    <source>
        <tissue evidence="15">Whole body pupa</tissue>
    </source>
</reference>
<proteinExistence type="predicted"/>
<dbReference type="Gene3D" id="2.40.10.10">
    <property type="entry name" value="Trypsin-like serine proteases"/>
    <property type="match status" value="1"/>
</dbReference>
<dbReference type="InterPro" id="IPR009003">
    <property type="entry name" value="Peptidase_S1_PA"/>
</dbReference>
<evidence type="ECO:0000256" key="11">
    <source>
        <dbReference type="SAM" id="MobiDB-lite"/>
    </source>
</evidence>
<keyword evidence="7" id="KW-0106">Calcium</keyword>
<keyword evidence="14" id="KW-1185">Reference proteome</keyword>
<feature type="signal peptide" evidence="12">
    <location>
        <begin position="1"/>
        <end position="17"/>
    </location>
</feature>
<evidence type="ECO:0000256" key="9">
    <source>
        <dbReference type="ARBA" id="ARBA00023157"/>
    </source>
</evidence>
<dbReference type="KEGG" id="gfs:119632552"/>
<dbReference type="PROSITE" id="PS50240">
    <property type="entry name" value="TRYPSIN_DOM"/>
    <property type="match status" value="1"/>
</dbReference>
<evidence type="ECO:0000256" key="6">
    <source>
        <dbReference type="ARBA" id="ARBA00022825"/>
    </source>
</evidence>